<dbReference type="OrthoDB" id="9919406at2"/>
<proteinExistence type="predicted"/>
<dbReference type="Proteomes" id="UP000435837">
    <property type="component" value="Unassembled WGS sequence"/>
</dbReference>
<dbReference type="AlphaFoldDB" id="A0A640S7I3"/>
<comment type="caution">
    <text evidence="1">The sequence shown here is derived from an EMBL/GenBank/DDBJ whole genome shotgun (WGS) entry which is preliminary data.</text>
</comment>
<organism evidence="1 2">
    <name type="scientific">Streptomyces caniferus</name>
    <dbReference type="NCBI Taxonomy" id="285557"/>
    <lineage>
        <taxon>Bacteria</taxon>
        <taxon>Bacillati</taxon>
        <taxon>Actinomycetota</taxon>
        <taxon>Actinomycetes</taxon>
        <taxon>Kitasatosporales</taxon>
        <taxon>Streptomycetaceae</taxon>
        <taxon>Streptomyces</taxon>
    </lineage>
</organism>
<name>A0A640S7I3_9ACTN</name>
<evidence type="ECO:0000313" key="2">
    <source>
        <dbReference type="Proteomes" id="UP000435837"/>
    </source>
</evidence>
<evidence type="ECO:0000313" key="1">
    <source>
        <dbReference type="EMBL" id="GFE07150.1"/>
    </source>
</evidence>
<dbReference type="EMBL" id="BLIN01000004">
    <property type="protein sequence ID" value="GFE07150.1"/>
    <property type="molecule type" value="Genomic_DNA"/>
</dbReference>
<accession>A0A640S7I3</accession>
<reference evidence="1 2" key="1">
    <citation type="submission" date="2019-12" db="EMBL/GenBank/DDBJ databases">
        <title>Whole genome shotgun sequence of Streptomyces caniferus NBRC 15389.</title>
        <authorList>
            <person name="Ichikawa N."/>
            <person name="Kimura A."/>
            <person name="Kitahashi Y."/>
            <person name="Komaki H."/>
            <person name="Tamura T."/>
        </authorList>
    </citation>
    <scope>NUCLEOTIDE SEQUENCE [LARGE SCALE GENOMIC DNA]</scope>
    <source>
        <strain evidence="1 2">NBRC 15389</strain>
    </source>
</reference>
<gene>
    <name evidence="1" type="ORF">Scani_34180</name>
</gene>
<protein>
    <submittedName>
        <fullName evidence="1">Uncharacterized protein</fullName>
    </submittedName>
</protein>
<dbReference type="RefSeq" id="WP_159476255.1">
    <property type="nucleotide sequence ID" value="NZ_BAAATH010000025.1"/>
</dbReference>
<sequence>MDSLITHQFIGPSPAARYAVDGLTSEEVYRLIGANTVAGFEPVVHTHTARGDQLRTRDGNRLTVVALHGTSVMSAIAFEQV</sequence>